<accession>A0A8I1KJ11</accession>
<feature type="transmembrane region" description="Helical" evidence="5">
    <location>
        <begin position="77"/>
        <end position="99"/>
    </location>
</feature>
<dbReference type="RefSeq" id="WP_081796826.1">
    <property type="nucleotide sequence ID" value="NZ_JAEMUK010000005.1"/>
</dbReference>
<protein>
    <submittedName>
        <fullName evidence="7">Ionic transporter y4hA</fullName>
    </submittedName>
</protein>
<keyword evidence="2 5" id="KW-0812">Transmembrane</keyword>
<keyword evidence="4 5" id="KW-0472">Membrane</keyword>
<dbReference type="PANTHER" id="PTHR37958">
    <property type="entry name" value="SODIUM-POTASSIUM/PROTON ANTIPORTER CHAA"/>
    <property type="match status" value="1"/>
</dbReference>
<feature type="domain" description="Sodium/calcium exchanger membrane region" evidence="6">
    <location>
        <begin position="46"/>
        <end position="198"/>
    </location>
</feature>
<reference evidence="7 8" key="1">
    <citation type="submission" date="2020-12" db="EMBL/GenBank/DDBJ databases">
        <title>Revised draft genomes of Rhodomicrobium vannielii ATCC 17100 and Rhodomicrobium udaipurense JA643.</title>
        <authorList>
            <person name="Conners E.M."/>
            <person name="Davenport E.J."/>
            <person name="Bose A."/>
        </authorList>
    </citation>
    <scope>NUCLEOTIDE SEQUENCE [LARGE SCALE GENOMIC DNA]</scope>
    <source>
        <strain evidence="7 8">JA643</strain>
    </source>
</reference>
<feature type="transmembrane region" description="Helical" evidence="5">
    <location>
        <begin position="145"/>
        <end position="167"/>
    </location>
</feature>
<evidence type="ECO:0000259" key="6">
    <source>
        <dbReference type="Pfam" id="PF01699"/>
    </source>
</evidence>
<feature type="transmembrane region" description="Helical" evidence="5">
    <location>
        <begin position="45"/>
        <end position="65"/>
    </location>
</feature>
<comment type="caution">
    <text evidence="7">The sequence shown here is derived from an EMBL/GenBank/DDBJ whole genome shotgun (WGS) entry which is preliminary data.</text>
</comment>
<name>A0A8I1KJ11_9HYPH</name>
<dbReference type="InterPro" id="IPR004837">
    <property type="entry name" value="NaCa_Exmemb"/>
</dbReference>
<evidence type="ECO:0000313" key="7">
    <source>
        <dbReference type="EMBL" id="MBJ7542351.1"/>
    </source>
</evidence>
<feature type="transmembrane region" description="Helical" evidence="5">
    <location>
        <begin position="179"/>
        <end position="196"/>
    </location>
</feature>
<feature type="transmembrane region" description="Helical" evidence="5">
    <location>
        <begin position="111"/>
        <end position="133"/>
    </location>
</feature>
<evidence type="ECO:0000256" key="4">
    <source>
        <dbReference type="ARBA" id="ARBA00023136"/>
    </source>
</evidence>
<evidence type="ECO:0000256" key="3">
    <source>
        <dbReference type="ARBA" id="ARBA00022989"/>
    </source>
</evidence>
<feature type="transmembrane region" description="Helical" evidence="5">
    <location>
        <begin position="259"/>
        <end position="278"/>
    </location>
</feature>
<keyword evidence="3 5" id="KW-1133">Transmembrane helix</keyword>
<dbReference type="GO" id="GO:0005886">
    <property type="term" value="C:plasma membrane"/>
    <property type="evidence" value="ECO:0007669"/>
    <property type="project" value="TreeGrafter"/>
</dbReference>
<feature type="transmembrane region" description="Helical" evidence="5">
    <location>
        <begin position="320"/>
        <end position="342"/>
    </location>
</feature>
<dbReference type="InterPro" id="IPR052946">
    <property type="entry name" value="Alkaline_pH_Ca-Antiporter"/>
</dbReference>
<feature type="domain" description="Sodium/calcium exchanger membrane region" evidence="6">
    <location>
        <begin position="226"/>
        <end position="367"/>
    </location>
</feature>
<feature type="transmembrane region" description="Helical" evidence="5">
    <location>
        <begin position="349"/>
        <end position="368"/>
    </location>
</feature>
<dbReference type="Proteomes" id="UP000623250">
    <property type="component" value="Unassembled WGS sequence"/>
</dbReference>
<dbReference type="GO" id="GO:0015385">
    <property type="term" value="F:sodium:proton antiporter activity"/>
    <property type="evidence" value="ECO:0007669"/>
    <property type="project" value="TreeGrafter"/>
</dbReference>
<evidence type="ECO:0000256" key="5">
    <source>
        <dbReference type="SAM" id="Phobius"/>
    </source>
</evidence>
<gene>
    <name evidence="7" type="ORF">JDN41_02135</name>
</gene>
<proteinExistence type="predicted"/>
<dbReference type="EMBL" id="JAEMUK010000005">
    <property type="protein sequence ID" value="MBJ7542351.1"/>
    <property type="molecule type" value="Genomic_DNA"/>
</dbReference>
<feature type="transmembrane region" description="Helical" evidence="5">
    <location>
        <begin position="225"/>
        <end position="247"/>
    </location>
</feature>
<organism evidence="7 8">
    <name type="scientific">Rhodomicrobium udaipurense</name>
    <dbReference type="NCBI Taxonomy" id="1202716"/>
    <lineage>
        <taxon>Bacteria</taxon>
        <taxon>Pseudomonadati</taxon>
        <taxon>Pseudomonadota</taxon>
        <taxon>Alphaproteobacteria</taxon>
        <taxon>Hyphomicrobiales</taxon>
        <taxon>Hyphomicrobiaceae</taxon>
        <taxon>Rhodomicrobium</taxon>
    </lineage>
</organism>
<evidence type="ECO:0000256" key="1">
    <source>
        <dbReference type="ARBA" id="ARBA00004141"/>
    </source>
</evidence>
<dbReference type="AlphaFoldDB" id="A0A8I1KJ11"/>
<feature type="transmembrane region" description="Helical" evidence="5">
    <location>
        <begin position="290"/>
        <end position="314"/>
    </location>
</feature>
<comment type="subcellular location">
    <subcellularLocation>
        <location evidence="1">Membrane</location>
        <topology evidence="1">Multi-pass membrane protein</topology>
    </subcellularLocation>
</comment>
<dbReference type="Pfam" id="PF01699">
    <property type="entry name" value="Na_Ca_ex"/>
    <property type="match status" value="2"/>
</dbReference>
<keyword evidence="8" id="KW-1185">Reference proteome</keyword>
<evidence type="ECO:0000313" key="8">
    <source>
        <dbReference type="Proteomes" id="UP000623250"/>
    </source>
</evidence>
<dbReference type="PANTHER" id="PTHR37958:SF1">
    <property type="entry name" value="SODIUM-POTASSIUM_PROTON ANTIPORTER CHAA"/>
    <property type="match status" value="1"/>
</dbReference>
<sequence length="369" mass="39571">MRPPATAQRIGVVDVLRIVVPVAALALYAAITFLGGQAIKDQPPLWLSLVVFPILFATVIAAVVSAEEIAHEIGEPFGTLVLTISVTIIEVALIMSIMFEEKGNPTLARDTVFAVVMIVANGLVGICMLAGGLRYYQQDFETKGANVYLAVLTALSMLTMVLPNFTISSAGPVLTSSQLIFVSIVTLLLYALFLYIQTVRHTEFFKTEIEDNGDKKSGHRLRARAPILLIASLVAVVLLSKTFTASLQGILTDLGAPEPFLGFLVALLILSPEGITAVRAARANELQRSINLALGSSLATIGMTVPAVAVITIYTGKDLILGLGSESMVLLFLTLLVSVYTFGTGRTNILFGFLHLIIFATYIFLIFVP</sequence>
<feature type="transmembrane region" description="Helical" evidence="5">
    <location>
        <begin position="12"/>
        <end position="39"/>
    </location>
</feature>
<evidence type="ECO:0000256" key="2">
    <source>
        <dbReference type="ARBA" id="ARBA00022692"/>
    </source>
</evidence>
<dbReference type="GO" id="GO:0015386">
    <property type="term" value="F:potassium:proton antiporter activity"/>
    <property type="evidence" value="ECO:0007669"/>
    <property type="project" value="TreeGrafter"/>
</dbReference>